<dbReference type="PROSITE" id="PS50053">
    <property type="entry name" value="UBIQUITIN_2"/>
    <property type="match status" value="1"/>
</dbReference>
<feature type="region of interest" description="Disordered" evidence="1">
    <location>
        <begin position="1"/>
        <end position="69"/>
    </location>
</feature>
<evidence type="ECO:0000313" key="4">
    <source>
        <dbReference type="Proteomes" id="UP001428341"/>
    </source>
</evidence>
<keyword evidence="4" id="KW-1185">Reference proteome</keyword>
<sequence length="94" mass="10316">MPLEQQRLVFTGKQLEESSLEEADLRQDVDRENHHSGGGELRHDRQREDEDSGQGGDSAGPAEAHLRPQAILRTAGLAPITTFKRSPLSTLSSV</sequence>
<name>A0AAP0QRW2_9ROSI</name>
<dbReference type="EMBL" id="JBCGBO010000004">
    <property type="protein sequence ID" value="KAK9210177.1"/>
    <property type="molecule type" value="Genomic_DNA"/>
</dbReference>
<protein>
    <recommendedName>
        <fullName evidence="2">Ubiquitin-like domain-containing protein</fullName>
    </recommendedName>
</protein>
<dbReference type="Proteomes" id="UP001428341">
    <property type="component" value="Unassembled WGS sequence"/>
</dbReference>
<reference evidence="3 4" key="1">
    <citation type="submission" date="2024-05" db="EMBL/GenBank/DDBJ databases">
        <title>Haplotype-resolved chromosome-level genome assembly of Huyou (Citrus changshanensis).</title>
        <authorList>
            <person name="Miao C."/>
            <person name="Chen W."/>
            <person name="Wu Y."/>
            <person name="Wang L."/>
            <person name="Zhao S."/>
            <person name="Grierson D."/>
            <person name="Xu C."/>
            <person name="Chen K."/>
        </authorList>
    </citation>
    <scope>NUCLEOTIDE SEQUENCE [LARGE SCALE GENOMIC DNA]</scope>
    <source>
        <strain evidence="3">01-14</strain>
        <tissue evidence="3">Leaf</tissue>
    </source>
</reference>
<feature type="compositionally biased region" description="Basic and acidic residues" evidence="1">
    <location>
        <begin position="23"/>
        <end position="48"/>
    </location>
</feature>
<evidence type="ECO:0000259" key="2">
    <source>
        <dbReference type="PROSITE" id="PS50053"/>
    </source>
</evidence>
<comment type="caution">
    <text evidence="3">The sequence shown here is derived from an EMBL/GenBank/DDBJ whole genome shotgun (WGS) entry which is preliminary data.</text>
</comment>
<feature type="domain" description="Ubiquitin-like" evidence="2">
    <location>
        <begin position="1"/>
        <end position="27"/>
    </location>
</feature>
<dbReference type="AlphaFoldDB" id="A0AAP0QRW2"/>
<organism evidence="3 4">
    <name type="scientific">Citrus x changshan-huyou</name>
    <dbReference type="NCBI Taxonomy" id="2935761"/>
    <lineage>
        <taxon>Eukaryota</taxon>
        <taxon>Viridiplantae</taxon>
        <taxon>Streptophyta</taxon>
        <taxon>Embryophyta</taxon>
        <taxon>Tracheophyta</taxon>
        <taxon>Spermatophyta</taxon>
        <taxon>Magnoliopsida</taxon>
        <taxon>eudicotyledons</taxon>
        <taxon>Gunneridae</taxon>
        <taxon>Pentapetalae</taxon>
        <taxon>rosids</taxon>
        <taxon>malvids</taxon>
        <taxon>Sapindales</taxon>
        <taxon>Rutaceae</taxon>
        <taxon>Aurantioideae</taxon>
        <taxon>Citrus</taxon>
    </lineage>
</organism>
<proteinExistence type="predicted"/>
<dbReference type="InterPro" id="IPR000626">
    <property type="entry name" value="Ubiquitin-like_dom"/>
</dbReference>
<evidence type="ECO:0000256" key="1">
    <source>
        <dbReference type="SAM" id="MobiDB-lite"/>
    </source>
</evidence>
<evidence type="ECO:0000313" key="3">
    <source>
        <dbReference type="EMBL" id="KAK9210177.1"/>
    </source>
</evidence>
<gene>
    <name evidence="3" type="ORF">WN944_002546</name>
</gene>
<accession>A0AAP0QRW2</accession>